<feature type="transmembrane region" description="Helical" evidence="6">
    <location>
        <begin position="55"/>
        <end position="76"/>
    </location>
</feature>
<gene>
    <name evidence="8" type="ORF">BA724_10120</name>
</gene>
<dbReference type="EMBL" id="MAMP01000022">
    <property type="protein sequence ID" value="OES44611.1"/>
    <property type="molecule type" value="Genomic_DNA"/>
</dbReference>
<organism evidence="8 9">
    <name type="scientific">Domibacillus iocasae</name>
    <dbReference type="NCBI Taxonomy" id="1714016"/>
    <lineage>
        <taxon>Bacteria</taxon>
        <taxon>Bacillati</taxon>
        <taxon>Bacillota</taxon>
        <taxon>Bacilli</taxon>
        <taxon>Bacillales</taxon>
        <taxon>Bacillaceae</taxon>
        <taxon>Domibacillus</taxon>
    </lineage>
</organism>
<feature type="transmembrane region" description="Helical" evidence="6">
    <location>
        <begin position="96"/>
        <end position="119"/>
    </location>
</feature>
<dbReference type="AlphaFoldDB" id="A0A1E7DNG4"/>
<dbReference type="Pfam" id="PF09335">
    <property type="entry name" value="VTT_dom"/>
    <property type="match status" value="1"/>
</dbReference>
<evidence type="ECO:0000256" key="6">
    <source>
        <dbReference type="RuleBase" id="RU366058"/>
    </source>
</evidence>
<name>A0A1E7DNG4_9BACI</name>
<evidence type="ECO:0000256" key="4">
    <source>
        <dbReference type="ARBA" id="ARBA00022989"/>
    </source>
</evidence>
<dbReference type="PANTHER" id="PTHR12677">
    <property type="entry name" value="GOLGI APPARATUS MEMBRANE PROTEIN TVP38-RELATED"/>
    <property type="match status" value="1"/>
</dbReference>
<proteinExistence type="inferred from homology"/>
<feature type="domain" description="VTT" evidence="7">
    <location>
        <begin position="35"/>
        <end position="148"/>
    </location>
</feature>
<accession>A0A1E7DNG4</accession>
<evidence type="ECO:0000313" key="8">
    <source>
        <dbReference type="EMBL" id="OES44611.1"/>
    </source>
</evidence>
<dbReference type="InterPro" id="IPR015414">
    <property type="entry name" value="TMEM64"/>
</dbReference>
<evidence type="ECO:0000313" key="9">
    <source>
        <dbReference type="Proteomes" id="UP000095658"/>
    </source>
</evidence>
<dbReference type="RefSeq" id="WP_069939201.1">
    <property type="nucleotide sequence ID" value="NZ_MAMP01000022.1"/>
</dbReference>
<dbReference type="Proteomes" id="UP000095658">
    <property type="component" value="Unassembled WGS sequence"/>
</dbReference>
<feature type="transmembrane region" description="Helical" evidence="6">
    <location>
        <begin position="153"/>
        <end position="172"/>
    </location>
</feature>
<evidence type="ECO:0000259" key="7">
    <source>
        <dbReference type="Pfam" id="PF09335"/>
    </source>
</evidence>
<comment type="subcellular location">
    <subcellularLocation>
        <location evidence="1 6">Cell membrane</location>
        <topology evidence="1 6">Multi-pass membrane protein</topology>
    </subcellularLocation>
</comment>
<dbReference type="OrthoDB" id="2451090at2"/>
<evidence type="ECO:0000256" key="2">
    <source>
        <dbReference type="ARBA" id="ARBA00022475"/>
    </source>
</evidence>
<feature type="transmembrane region" description="Helical" evidence="6">
    <location>
        <begin position="20"/>
        <end position="48"/>
    </location>
</feature>
<dbReference type="GO" id="GO:0005886">
    <property type="term" value="C:plasma membrane"/>
    <property type="evidence" value="ECO:0007669"/>
    <property type="project" value="UniProtKB-SubCell"/>
</dbReference>
<comment type="similarity">
    <text evidence="6">Belongs to the TVP38/TMEM64 family.</text>
</comment>
<dbReference type="STRING" id="1714016.BA724_10120"/>
<dbReference type="PANTHER" id="PTHR12677:SF59">
    <property type="entry name" value="GOLGI APPARATUS MEMBRANE PROTEIN TVP38-RELATED"/>
    <property type="match status" value="1"/>
</dbReference>
<keyword evidence="5 6" id="KW-0472">Membrane</keyword>
<sequence length="187" mass="21621">MMEVEQWIEGLIEQAGWFGPALFILLHLVRPFLFLPVVVVCVAGGYLFGFVQGTIYSIIGLSLMGAVFYKIVNWFPSVRERILSVKRKVAGERKMTVGQVMILRVMPFVHFHLLSIYLMDMTKSYREYMQYSILGVIAPALLYTAFGKAIEEMPWYVSMTFLFMLLLLYALLEHRNKKRTPKSSKMC</sequence>
<protein>
    <recommendedName>
        <fullName evidence="6">TVP38/TMEM64 family membrane protein</fullName>
    </recommendedName>
</protein>
<keyword evidence="2 6" id="KW-1003">Cell membrane</keyword>
<keyword evidence="3 6" id="KW-0812">Transmembrane</keyword>
<evidence type="ECO:0000256" key="1">
    <source>
        <dbReference type="ARBA" id="ARBA00004651"/>
    </source>
</evidence>
<feature type="transmembrane region" description="Helical" evidence="6">
    <location>
        <begin position="131"/>
        <end position="147"/>
    </location>
</feature>
<dbReference type="InterPro" id="IPR032816">
    <property type="entry name" value="VTT_dom"/>
</dbReference>
<keyword evidence="4 6" id="KW-1133">Transmembrane helix</keyword>
<keyword evidence="9" id="KW-1185">Reference proteome</keyword>
<evidence type="ECO:0000256" key="3">
    <source>
        <dbReference type="ARBA" id="ARBA00022692"/>
    </source>
</evidence>
<evidence type="ECO:0000256" key="5">
    <source>
        <dbReference type="ARBA" id="ARBA00023136"/>
    </source>
</evidence>
<reference evidence="8 9" key="1">
    <citation type="submission" date="2016-06" db="EMBL/GenBank/DDBJ databases">
        <title>Domibacillus iocasae genome sequencing.</title>
        <authorList>
            <person name="Verma A."/>
            <person name="Pal Y."/>
            <person name="Ojha A.K."/>
            <person name="Krishnamurthi S."/>
        </authorList>
    </citation>
    <scope>NUCLEOTIDE SEQUENCE [LARGE SCALE GENOMIC DNA]</scope>
    <source>
        <strain evidence="8 9">DSM 29979</strain>
    </source>
</reference>
<comment type="caution">
    <text evidence="8">The sequence shown here is derived from an EMBL/GenBank/DDBJ whole genome shotgun (WGS) entry which is preliminary data.</text>
</comment>